<dbReference type="GO" id="GO:0046923">
    <property type="term" value="F:ER retention sequence binding"/>
    <property type="evidence" value="ECO:0007669"/>
    <property type="project" value="InterPro"/>
</dbReference>
<dbReference type="STRING" id="57577.A0A2K3MUA8"/>
<keyword evidence="8 11" id="KW-1133">Transmembrane helix</keyword>
<evidence type="ECO:0000256" key="1">
    <source>
        <dbReference type="ARBA" id="ARBA00004477"/>
    </source>
</evidence>
<comment type="caution">
    <text evidence="12">The sequence shown here is derived from an EMBL/GenBank/DDBJ whole genome shotgun (WGS) entry which is preliminary data.</text>
</comment>
<name>A0A2K3MUA8_TRIPR</name>
<keyword evidence="9 11" id="KW-0472">Membrane</keyword>
<feature type="transmembrane region" description="Helical" evidence="11">
    <location>
        <begin position="136"/>
        <end position="154"/>
    </location>
</feature>
<feature type="transmembrane region" description="Helical" evidence="11">
    <location>
        <begin position="21"/>
        <end position="43"/>
    </location>
</feature>
<evidence type="ECO:0000256" key="11">
    <source>
        <dbReference type="SAM" id="Phobius"/>
    </source>
</evidence>
<feature type="transmembrane region" description="Helical" evidence="11">
    <location>
        <begin position="160"/>
        <end position="183"/>
    </location>
</feature>
<keyword evidence="7" id="KW-0653">Protein transport</keyword>
<evidence type="ECO:0000256" key="4">
    <source>
        <dbReference type="ARBA" id="ARBA00022692"/>
    </source>
</evidence>
<keyword evidence="5" id="KW-0256">Endoplasmic reticulum</keyword>
<keyword evidence="4 11" id="KW-0812">Transmembrane</keyword>
<comment type="subcellular location">
    <subcellularLocation>
        <location evidence="1">Endoplasmic reticulum membrane</location>
        <topology evidence="1">Multi-pass membrane protein</topology>
    </subcellularLocation>
</comment>
<keyword evidence="6" id="KW-0931">ER-Golgi transport</keyword>
<evidence type="ECO:0000256" key="6">
    <source>
        <dbReference type="ARBA" id="ARBA00022892"/>
    </source>
</evidence>
<comment type="similarity">
    <text evidence="2">Belongs to the ERD2 family.</text>
</comment>
<evidence type="ECO:0000313" key="13">
    <source>
        <dbReference type="Proteomes" id="UP000236291"/>
    </source>
</evidence>
<dbReference type="EMBL" id="ASHM01012445">
    <property type="protein sequence ID" value="PNX94395.1"/>
    <property type="molecule type" value="Genomic_DNA"/>
</dbReference>
<dbReference type="GO" id="GO:0016192">
    <property type="term" value="P:vesicle-mediated transport"/>
    <property type="evidence" value="ECO:0007669"/>
    <property type="project" value="UniProtKB-KW"/>
</dbReference>
<evidence type="ECO:0000256" key="2">
    <source>
        <dbReference type="ARBA" id="ARBA00010120"/>
    </source>
</evidence>
<evidence type="ECO:0000256" key="7">
    <source>
        <dbReference type="ARBA" id="ARBA00022927"/>
    </source>
</evidence>
<evidence type="ECO:0000256" key="9">
    <source>
        <dbReference type="ARBA" id="ARBA00023136"/>
    </source>
</evidence>
<dbReference type="InterPro" id="IPR000133">
    <property type="entry name" value="ER_ret_rcpt"/>
</dbReference>
<evidence type="ECO:0000313" key="12">
    <source>
        <dbReference type="EMBL" id="PNX94395.1"/>
    </source>
</evidence>
<dbReference type="GO" id="GO:0015031">
    <property type="term" value="P:protein transport"/>
    <property type="evidence" value="ECO:0007669"/>
    <property type="project" value="UniProtKB-KW"/>
</dbReference>
<dbReference type="Proteomes" id="UP000236291">
    <property type="component" value="Unassembled WGS sequence"/>
</dbReference>
<reference evidence="12 13" key="1">
    <citation type="journal article" date="2014" name="Am. J. Bot.">
        <title>Genome assembly and annotation for red clover (Trifolium pratense; Fabaceae).</title>
        <authorList>
            <person name="Istvanek J."/>
            <person name="Jaros M."/>
            <person name="Krenek A."/>
            <person name="Repkova J."/>
        </authorList>
    </citation>
    <scope>NUCLEOTIDE SEQUENCE [LARGE SCALE GENOMIC DNA]</scope>
    <source>
        <strain evidence="13">cv. Tatra</strain>
        <tissue evidence="12">Young leaves</tissue>
    </source>
</reference>
<dbReference type="Pfam" id="PF00810">
    <property type="entry name" value="ER_lumen_recept"/>
    <property type="match status" value="1"/>
</dbReference>
<keyword evidence="3" id="KW-0813">Transport</keyword>
<organism evidence="12 13">
    <name type="scientific">Trifolium pratense</name>
    <name type="common">Red clover</name>
    <dbReference type="NCBI Taxonomy" id="57577"/>
    <lineage>
        <taxon>Eukaryota</taxon>
        <taxon>Viridiplantae</taxon>
        <taxon>Streptophyta</taxon>
        <taxon>Embryophyta</taxon>
        <taxon>Tracheophyta</taxon>
        <taxon>Spermatophyta</taxon>
        <taxon>Magnoliopsida</taxon>
        <taxon>eudicotyledons</taxon>
        <taxon>Gunneridae</taxon>
        <taxon>Pentapetalae</taxon>
        <taxon>rosids</taxon>
        <taxon>fabids</taxon>
        <taxon>Fabales</taxon>
        <taxon>Fabaceae</taxon>
        <taxon>Papilionoideae</taxon>
        <taxon>50 kb inversion clade</taxon>
        <taxon>NPAAA clade</taxon>
        <taxon>Hologalegina</taxon>
        <taxon>IRL clade</taxon>
        <taxon>Trifolieae</taxon>
        <taxon>Trifolium</taxon>
    </lineage>
</organism>
<feature type="transmembrane region" description="Helical" evidence="11">
    <location>
        <begin position="231"/>
        <end position="258"/>
    </location>
</feature>
<evidence type="ECO:0000256" key="3">
    <source>
        <dbReference type="ARBA" id="ARBA00022448"/>
    </source>
</evidence>
<keyword evidence="10 12" id="KW-0675">Receptor</keyword>
<evidence type="ECO:0000256" key="8">
    <source>
        <dbReference type="ARBA" id="ARBA00022989"/>
    </source>
</evidence>
<sequence length="272" mass="31934">MGSKKDLAVNFLTRWLGKRSMKVKIFLGILLAFCAIVILRYTITEPEFFYFASGSIHIAGLVILVYKLFVYKTCSGLSLKFQELNAAFLAIRLGLSIHMEGDYRTVFDCLYLLLTLTIIWLMRFRLKSSYIKEFDNMWLSFLVVPSAILAVLIQPRSPQYYWIARVIFAFTLYLETVAILPQIRYMQNAKMIETFTGYYVFALGISRFLALAYWIIHIYETGGRYLFFFGYGYYWMVVLQVIEFVQSFILADFCYYYIKSFMEGQLLKKMPV</sequence>
<proteinExistence type="inferred from homology"/>
<dbReference type="PRINTS" id="PR00660">
    <property type="entry name" value="ERLUMENR"/>
</dbReference>
<dbReference type="GO" id="GO:0006621">
    <property type="term" value="P:protein retention in ER lumen"/>
    <property type="evidence" value="ECO:0007669"/>
    <property type="project" value="InterPro"/>
</dbReference>
<dbReference type="AlphaFoldDB" id="A0A2K3MUA8"/>
<gene>
    <name evidence="12" type="ORF">L195_g017570</name>
</gene>
<dbReference type="GO" id="GO:0005789">
    <property type="term" value="C:endoplasmic reticulum membrane"/>
    <property type="evidence" value="ECO:0007669"/>
    <property type="project" value="UniProtKB-SubCell"/>
</dbReference>
<evidence type="ECO:0000256" key="10">
    <source>
        <dbReference type="ARBA" id="ARBA00023170"/>
    </source>
</evidence>
<feature type="transmembrane region" description="Helical" evidence="11">
    <location>
        <begin position="195"/>
        <end position="219"/>
    </location>
</feature>
<evidence type="ECO:0000256" key="5">
    <source>
        <dbReference type="ARBA" id="ARBA00022824"/>
    </source>
</evidence>
<protein>
    <submittedName>
        <fullName evidence="12">Er lumen protein retaining receptor-like protein</fullName>
    </submittedName>
</protein>
<reference evidence="12 13" key="2">
    <citation type="journal article" date="2017" name="Front. Plant Sci.">
        <title>Gene Classification and Mining of Molecular Markers Useful in Red Clover (Trifolium pratense) Breeding.</title>
        <authorList>
            <person name="Istvanek J."/>
            <person name="Dluhosova J."/>
            <person name="Dluhos P."/>
            <person name="Patkova L."/>
            <person name="Nedelnik J."/>
            <person name="Repkova J."/>
        </authorList>
    </citation>
    <scope>NUCLEOTIDE SEQUENCE [LARGE SCALE GENOMIC DNA]</scope>
    <source>
        <strain evidence="13">cv. Tatra</strain>
        <tissue evidence="12">Young leaves</tissue>
    </source>
</reference>
<feature type="transmembrane region" description="Helical" evidence="11">
    <location>
        <begin position="105"/>
        <end position="124"/>
    </location>
</feature>
<accession>A0A2K3MUA8</accession>
<feature type="transmembrane region" description="Helical" evidence="11">
    <location>
        <begin position="49"/>
        <end position="69"/>
    </location>
</feature>
<dbReference type="PANTHER" id="PTHR10585">
    <property type="entry name" value="ER LUMEN PROTEIN RETAINING RECEPTOR"/>
    <property type="match status" value="1"/>
</dbReference>